<dbReference type="Pfam" id="PF02894">
    <property type="entry name" value="GFO_IDH_MocA_C"/>
    <property type="match status" value="1"/>
</dbReference>
<sequence length="374" mass="41238">MPNTHTFDNEFQHRLGVLGLGEGRSILSAAQGSSRWCVTCVCDLSEALCVARQREFDLECERTTDYTKMLSRDDVDVIGVFTPDDIHVEHIMMALEAGKHVVCTKPVVDNLSRGTELLAAQQRSGCQVFVGHSYRFFQTFLREREDFEKGVHGDLISCEACYNGDKRKGSAGARGKKGEVNWLYSGLGHAVDLVYWYLGAIDTVSGFSKLSNAGRKLGSEFADCFQFVLQSEQGVLGQASGIYGAPRAHPKAAPVAGCTLRGDFATTTATNPTFDYFTMIDGHAPTCETYVDDGGFYFRWGGSGYHAGEFQNYLEHFAQCLETGDRHSPNLSDGLYVIAILEAMERSLETGLPCRVDTILEERNLLSLKEVIAK</sequence>
<dbReference type="Proteomes" id="UP001243717">
    <property type="component" value="Unassembled WGS sequence"/>
</dbReference>
<gene>
    <name evidence="3" type="ORF">QEH59_06765</name>
</gene>
<evidence type="ECO:0000259" key="1">
    <source>
        <dbReference type="Pfam" id="PF01408"/>
    </source>
</evidence>
<dbReference type="InterPro" id="IPR051317">
    <property type="entry name" value="Gfo/Idh/MocA_oxidoreduct"/>
</dbReference>
<dbReference type="InterPro" id="IPR004104">
    <property type="entry name" value="Gfo/Idh/MocA-like_OxRdtase_C"/>
</dbReference>
<dbReference type="PANTHER" id="PTHR43708:SF8">
    <property type="entry name" value="OXIDOREDUCTASE"/>
    <property type="match status" value="1"/>
</dbReference>
<name>A0ABU1AIY7_9BACT</name>
<dbReference type="SUPFAM" id="SSF51735">
    <property type="entry name" value="NAD(P)-binding Rossmann-fold domains"/>
    <property type="match status" value="1"/>
</dbReference>
<evidence type="ECO:0000313" key="3">
    <source>
        <dbReference type="EMBL" id="MDQ8194118.1"/>
    </source>
</evidence>
<protein>
    <submittedName>
        <fullName evidence="3">Gfo/Idh/MocA family oxidoreductase</fullName>
    </submittedName>
</protein>
<dbReference type="Pfam" id="PF01408">
    <property type="entry name" value="GFO_IDH_MocA"/>
    <property type="match status" value="1"/>
</dbReference>
<dbReference type="PANTHER" id="PTHR43708">
    <property type="entry name" value="CONSERVED EXPRESSED OXIDOREDUCTASE (EUROFUNG)"/>
    <property type="match status" value="1"/>
</dbReference>
<dbReference type="EMBL" id="JARXIC010000008">
    <property type="protein sequence ID" value="MDQ8194118.1"/>
    <property type="molecule type" value="Genomic_DNA"/>
</dbReference>
<reference evidence="3 4" key="1">
    <citation type="submission" date="2023-04" db="EMBL/GenBank/DDBJ databases">
        <title>A novel bacteria isolated from coastal sediment.</title>
        <authorList>
            <person name="Liu X.-J."/>
            <person name="Du Z.-J."/>
        </authorList>
    </citation>
    <scope>NUCLEOTIDE SEQUENCE [LARGE SCALE GENOMIC DNA]</scope>
    <source>
        <strain evidence="3 4">SDUM461004</strain>
    </source>
</reference>
<dbReference type="InterPro" id="IPR000683">
    <property type="entry name" value="Gfo/Idh/MocA-like_OxRdtase_N"/>
</dbReference>
<feature type="domain" description="Gfo/Idh/MocA-like oxidoreductase N-terminal" evidence="1">
    <location>
        <begin position="14"/>
        <end position="132"/>
    </location>
</feature>
<accession>A0ABU1AIY7</accession>
<organism evidence="3 4">
    <name type="scientific">Thalassobacterium sedimentorum</name>
    <dbReference type="NCBI Taxonomy" id="3041258"/>
    <lineage>
        <taxon>Bacteria</taxon>
        <taxon>Pseudomonadati</taxon>
        <taxon>Verrucomicrobiota</taxon>
        <taxon>Opitutia</taxon>
        <taxon>Puniceicoccales</taxon>
        <taxon>Coraliomargaritaceae</taxon>
        <taxon>Thalassobacterium</taxon>
    </lineage>
</organism>
<dbReference type="RefSeq" id="WP_308984601.1">
    <property type="nucleotide sequence ID" value="NZ_JARXIC010000008.1"/>
</dbReference>
<evidence type="ECO:0000313" key="4">
    <source>
        <dbReference type="Proteomes" id="UP001243717"/>
    </source>
</evidence>
<evidence type="ECO:0000259" key="2">
    <source>
        <dbReference type="Pfam" id="PF02894"/>
    </source>
</evidence>
<feature type="domain" description="Gfo/Idh/MocA-like oxidoreductase C-terminal" evidence="2">
    <location>
        <begin position="183"/>
        <end position="351"/>
    </location>
</feature>
<dbReference type="Gene3D" id="3.40.50.720">
    <property type="entry name" value="NAD(P)-binding Rossmann-like Domain"/>
    <property type="match status" value="1"/>
</dbReference>
<proteinExistence type="predicted"/>
<keyword evidence="4" id="KW-1185">Reference proteome</keyword>
<dbReference type="Gene3D" id="3.30.360.10">
    <property type="entry name" value="Dihydrodipicolinate Reductase, domain 2"/>
    <property type="match status" value="1"/>
</dbReference>
<dbReference type="InterPro" id="IPR036291">
    <property type="entry name" value="NAD(P)-bd_dom_sf"/>
</dbReference>
<dbReference type="SUPFAM" id="SSF55347">
    <property type="entry name" value="Glyceraldehyde-3-phosphate dehydrogenase-like, C-terminal domain"/>
    <property type="match status" value="1"/>
</dbReference>
<comment type="caution">
    <text evidence="3">The sequence shown here is derived from an EMBL/GenBank/DDBJ whole genome shotgun (WGS) entry which is preliminary data.</text>
</comment>